<organism evidence="6 7">
    <name type="scientific">Sinanodonta woodiana</name>
    <name type="common">Chinese pond mussel</name>
    <name type="synonym">Anodonta woodiana</name>
    <dbReference type="NCBI Taxonomy" id="1069815"/>
    <lineage>
        <taxon>Eukaryota</taxon>
        <taxon>Metazoa</taxon>
        <taxon>Spiralia</taxon>
        <taxon>Lophotrochozoa</taxon>
        <taxon>Mollusca</taxon>
        <taxon>Bivalvia</taxon>
        <taxon>Autobranchia</taxon>
        <taxon>Heteroconchia</taxon>
        <taxon>Palaeoheterodonta</taxon>
        <taxon>Unionida</taxon>
        <taxon>Unionoidea</taxon>
        <taxon>Unionidae</taxon>
        <taxon>Unioninae</taxon>
        <taxon>Sinanodonta</taxon>
    </lineage>
</organism>
<dbReference type="Proteomes" id="UP001634394">
    <property type="component" value="Unassembled WGS sequence"/>
</dbReference>
<keyword evidence="3" id="KW-0964">Secreted</keyword>
<dbReference type="AlphaFoldDB" id="A0ABD3V4L2"/>
<dbReference type="InterPro" id="IPR051764">
    <property type="entry name" value="Avidin/Streptavidin-rel"/>
</dbReference>
<sequence length="156" mass="17597">MKAVIIHSLRYLLKYLSNILHVTLFTYFIQGENLHETCGIDGTWKNDLGSYINVNCGSGRTISGLYRIPVSSGEDTYEFSGKYIVTGGDGKDRIVAFLVPWNNPLATGNSNSSTSYTGIYYDSERVIYAHWILTGYKMWASRWATNLIGHAIFHRV</sequence>
<evidence type="ECO:0000256" key="4">
    <source>
        <dbReference type="ARBA" id="ARBA00022729"/>
    </source>
</evidence>
<protein>
    <submittedName>
        <fullName evidence="6">Uncharacterized protein</fullName>
    </submittedName>
</protein>
<dbReference type="InterPro" id="IPR005468">
    <property type="entry name" value="Avidin/str"/>
</dbReference>
<dbReference type="Gene3D" id="2.40.128.30">
    <property type="entry name" value="Avidin-like"/>
    <property type="match status" value="1"/>
</dbReference>
<dbReference type="SUPFAM" id="SSF50876">
    <property type="entry name" value="Avidin/streptavidin"/>
    <property type="match status" value="1"/>
</dbReference>
<reference evidence="6 7" key="1">
    <citation type="submission" date="2024-11" db="EMBL/GenBank/DDBJ databases">
        <title>Chromosome-level genome assembly of the freshwater bivalve Anodonta woodiana.</title>
        <authorList>
            <person name="Chen X."/>
        </authorList>
    </citation>
    <scope>NUCLEOTIDE SEQUENCE [LARGE SCALE GENOMIC DNA]</scope>
    <source>
        <strain evidence="6">MN2024</strain>
        <tissue evidence="6">Gills</tissue>
    </source>
</reference>
<dbReference type="Pfam" id="PF01382">
    <property type="entry name" value="Avidin"/>
    <property type="match status" value="1"/>
</dbReference>
<evidence type="ECO:0000313" key="7">
    <source>
        <dbReference type="Proteomes" id="UP001634394"/>
    </source>
</evidence>
<gene>
    <name evidence="6" type="ORF">ACJMK2_014715</name>
</gene>
<dbReference type="GO" id="GO:0005576">
    <property type="term" value="C:extracellular region"/>
    <property type="evidence" value="ECO:0007669"/>
    <property type="project" value="UniProtKB-SubCell"/>
</dbReference>
<keyword evidence="4" id="KW-0732">Signal</keyword>
<comment type="caution">
    <text evidence="6">The sequence shown here is derived from an EMBL/GenBank/DDBJ whole genome shotgun (WGS) entry which is preliminary data.</text>
</comment>
<keyword evidence="7" id="KW-1185">Reference proteome</keyword>
<comment type="subcellular location">
    <subcellularLocation>
        <location evidence="1">Secreted</location>
    </subcellularLocation>
</comment>
<keyword evidence="5" id="KW-0092">Biotin</keyword>
<dbReference type="InterPro" id="IPR005469">
    <property type="entry name" value="Avidin"/>
</dbReference>
<accession>A0ABD3V4L2</accession>
<evidence type="ECO:0000256" key="1">
    <source>
        <dbReference type="ARBA" id="ARBA00004613"/>
    </source>
</evidence>
<evidence type="ECO:0000313" key="6">
    <source>
        <dbReference type="EMBL" id="KAL3855508.1"/>
    </source>
</evidence>
<proteinExistence type="inferred from homology"/>
<evidence type="ECO:0000256" key="5">
    <source>
        <dbReference type="ARBA" id="ARBA00023267"/>
    </source>
</evidence>
<evidence type="ECO:0000256" key="2">
    <source>
        <dbReference type="ARBA" id="ARBA00006297"/>
    </source>
</evidence>
<dbReference type="PANTHER" id="PTHR34399">
    <property type="entry name" value="AVIDIN-RELATED"/>
    <property type="match status" value="1"/>
</dbReference>
<evidence type="ECO:0000256" key="3">
    <source>
        <dbReference type="ARBA" id="ARBA00022525"/>
    </source>
</evidence>
<comment type="similarity">
    <text evidence="2">Belongs to the avidin/streptavidin family.</text>
</comment>
<dbReference type="InterPro" id="IPR036896">
    <property type="entry name" value="Avidin-like_sf"/>
</dbReference>
<dbReference type="PRINTS" id="PR00709">
    <property type="entry name" value="AVIDIN"/>
</dbReference>
<dbReference type="EMBL" id="JBJQND010000014">
    <property type="protein sequence ID" value="KAL3855508.1"/>
    <property type="molecule type" value="Genomic_DNA"/>
</dbReference>
<dbReference type="PROSITE" id="PS51326">
    <property type="entry name" value="AVIDIN_2"/>
    <property type="match status" value="1"/>
</dbReference>
<name>A0ABD3V4L2_SINWO</name>